<organism evidence="1 2">
    <name type="scientific">Passalora fulva</name>
    <name type="common">Tomato leaf mold</name>
    <name type="synonym">Cladosporium fulvum</name>
    <dbReference type="NCBI Taxonomy" id="5499"/>
    <lineage>
        <taxon>Eukaryota</taxon>
        <taxon>Fungi</taxon>
        <taxon>Dikarya</taxon>
        <taxon>Ascomycota</taxon>
        <taxon>Pezizomycotina</taxon>
        <taxon>Dothideomycetes</taxon>
        <taxon>Dothideomycetidae</taxon>
        <taxon>Mycosphaerellales</taxon>
        <taxon>Mycosphaerellaceae</taxon>
        <taxon>Fulvia</taxon>
    </lineage>
</organism>
<proteinExistence type="predicted"/>
<dbReference type="KEGG" id="ffu:CLAFUR5_01835"/>
<protein>
    <submittedName>
        <fullName evidence="1">Uncharacterized protein</fullName>
    </submittedName>
</protein>
<dbReference type="OrthoDB" id="64915at2759"/>
<dbReference type="AlphaFoldDB" id="A0A9Q8L576"/>
<reference evidence="1" key="2">
    <citation type="journal article" date="2022" name="Microb. Genom.">
        <title>A chromosome-scale genome assembly of the tomato pathogen Cladosporium fulvum reveals a compartmentalized genome architecture and the presence of a dispensable chromosome.</title>
        <authorList>
            <person name="Zaccaron A.Z."/>
            <person name="Chen L.H."/>
            <person name="Samaras A."/>
            <person name="Stergiopoulos I."/>
        </authorList>
    </citation>
    <scope>NUCLEOTIDE SEQUENCE</scope>
    <source>
        <strain evidence="1">Race5_Kim</strain>
    </source>
</reference>
<sequence length="91" mass="9757">MRGILGGMPQSVIGFSPPSTGGGAPFWSAIFQYPEFAVAYESGIDQVERFDASNEVFCDTKTVKVCIDTPFVKGLPTTMIVKDSTPDGAYI</sequence>
<reference evidence="1" key="1">
    <citation type="submission" date="2021-12" db="EMBL/GenBank/DDBJ databases">
        <authorList>
            <person name="Zaccaron A."/>
            <person name="Stergiopoulos I."/>
        </authorList>
    </citation>
    <scope>NUCLEOTIDE SEQUENCE</scope>
    <source>
        <strain evidence="1">Race5_Kim</strain>
    </source>
</reference>
<dbReference type="RefSeq" id="XP_047755476.1">
    <property type="nucleotide sequence ID" value="XM_047900983.1"/>
</dbReference>
<dbReference type="EMBL" id="CP090163">
    <property type="protein sequence ID" value="UJO11110.1"/>
    <property type="molecule type" value="Genomic_DNA"/>
</dbReference>
<name>A0A9Q8L576_PASFU</name>
<accession>A0A9Q8L576</accession>
<gene>
    <name evidence="1" type="ORF">CLAFUR5_01835</name>
</gene>
<dbReference type="Proteomes" id="UP000756132">
    <property type="component" value="Chromosome 1"/>
</dbReference>
<evidence type="ECO:0000313" key="2">
    <source>
        <dbReference type="Proteomes" id="UP000756132"/>
    </source>
</evidence>
<evidence type="ECO:0000313" key="1">
    <source>
        <dbReference type="EMBL" id="UJO11110.1"/>
    </source>
</evidence>
<dbReference type="GeneID" id="71981713"/>
<keyword evidence="2" id="KW-1185">Reference proteome</keyword>